<dbReference type="Proteomes" id="UP001163223">
    <property type="component" value="Chromosome"/>
</dbReference>
<accession>A0ACD4NPZ5</accession>
<protein>
    <submittedName>
        <fullName evidence="1">Fe(3+)-hydroxamate ABC transporter permease FhuB</fullName>
    </submittedName>
</protein>
<dbReference type="EMBL" id="CP113520">
    <property type="protein sequence ID" value="WAJ28766.1"/>
    <property type="molecule type" value="Genomic_DNA"/>
</dbReference>
<sequence>MTLARPRARAVLPLAALCLALALPALLLTLRDAAGVLPLDRWPAALASPDLADPAELLARHALGPRILVSLLAGAALAFAGTLLTQALRNPLAEAATLGTAAGASLALTAATLFAPVLLSAGREWVALAGGAAATALSFALASGRGFSPVRLILSGLVVTLTAGSAAATLMALKSDYVSEVFVWQSGSLLQNGDGVAKSLAWQLALAILATLPLVRALAIIGIDDRAGAALGLSPARVRLGTVAIGVVLAAAVTAGVGVIAFLGVAAPALARLAGARTFKARLVAAPLLGALMLWLTDRMVAALSTGLELPAGAATAVLGAPLILALLPRVRSTLPQADNAPPAIRRASPRLLLGIALGILALVLLALGFGRSLSGWSWLAPAQWADILPLRAPRTVAAAGAGLLLGAAGALLQRVTGNPMASPELLGVSGGATLGVLALMLASSVALGPLSAAVCAGAGAALATGLVLGLGLRRGASPDRLLLAGFFVSTFASSLAAAFLASGDPRAQWLQTWLTGSTYLVSGGQAAAAALAGLAVLALLPLAARWLAILPLGAPVATALGLPVAASRGALVALAAVSTALAVLVVGPLSFVGLIAPHTARMLGLRSPAQEAQAAALLAAAMLVAADWLGRTVIFPWQVPAGLLAAVLGLPAFVWLMRTGRA</sequence>
<evidence type="ECO:0000313" key="1">
    <source>
        <dbReference type="EMBL" id="WAJ28766.1"/>
    </source>
</evidence>
<reference evidence="1" key="1">
    <citation type="submission" date="2022-11" db="EMBL/GenBank/DDBJ databases">
        <title>beta-Carotene-producing bacterium, Jeongeuplla avenae sp. nov., alleviates the salt stress of Arabidopsis seedlings.</title>
        <authorList>
            <person name="Jiang L."/>
            <person name="Lee J."/>
        </authorList>
    </citation>
    <scope>NUCLEOTIDE SEQUENCE</scope>
    <source>
        <strain evidence="1">DY_R2A_6</strain>
    </source>
</reference>
<proteinExistence type="predicted"/>
<gene>
    <name evidence="1" type="primary">fhuB</name>
    <name evidence="1" type="ORF">OXU80_00480</name>
</gene>
<organism evidence="1 2">
    <name type="scientific">Antarcticirhabdus aurantiaca</name>
    <dbReference type="NCBI Taxonomy" id="2606717"/>
    <lineage>
        <taxon>Bacteria</taxon>
        <taxon>Pseudomonadati</taxon>
        <taxon>Pseudomonadota</taxon>
        <taxon>Alphaproteobacteria</taxon>
        <taxon>Hyphomicrobiales</taxon>
        <taxon>Aurantimonadaceae</taxon>
        <taxon>Antarcticirhabdus</taxon>
    </lineage>
</organism>
<keyword evidence="2" id="KW-1185">Reference proteome</keyword>
<evidence type="ECO:0000313" key="2">
    <source>
        <dbReference type="Proteomes" id="UP001163223"/>
    </source>
</evidence>
<name>A0ACD4NPZ5_9HYPH</name>